<evidence type="ECO:0000313" key="3">
    <source>
        <dbReference type="EMBL" id="MVT27129.1"/>
    </source>
</evidence>
<evidence type="ECO:0000259" key="2">
    <source>
        <dbReference type="Pfam" id="PF13191"/>
    </source>
</evidence>
<accession>A0A7K1UKY7</accession>
<dbReference type="Pfam" id="PF03008">
    <property type="entry name" value="DUF234"/>
    <property type="match status" value="1"/>
</dbReference>
<reference evidence="3 4" key="1">
    <citation type="submission" date="2019-12" db="EMBL/GenBank/DDBJ databases">
        <title>Nesterenkonia muleiensis sp. nov., a novel actinobacterium isolated from sap of Populus euphratica.</title>
        <authorList>
            <person name="Wang R."/>
        </authorList>
    </citation>
    <scope>NUCLEOTIDE SEQUENCE [LARGE SCALE GENOMIC DNA]</scope>
    <source>
        <strain evidence="3 4">F10</strain>
    </source>
</reference>
<keyword evidence="4" id="KW-1185">Reference proteome</keyword>
<organism evidence="3 4">
    <name type="scientific">Nesterenkonia alkaliphila</name>
    <dbReference type="NCBI Taxonomy" id="1463631"/>
    <lineage>
        <taxon>Bacteria</taxon>
        <taxon>Bacillati</taxon>
        <taxon>Actinomycetota</taxon>
        <taxon>Actinomycetes</taxon>
        <taxon>Micrococcales</taxon>
        <taxon>Micrococcaceae</taxon>
        <taxon>Nesterenkonia</taxon>
    </lineage>
</organism>
<dbReference type="InterPro" id="IPR004256">
    <property type="entry name" value="DUF234"/>
</dbReference>
<sequence>MFIGRRRELAELNTLFETVRKGGRGDKGIAVLLRGRRRVGKSRLVTEFVARSGAPHVYFQAARRAPAQQELNSLAEAVAASDLPDAFLAEDTSPATLTAALTLLANALPEDQASVVVIDEAPWLLEGFSGGTGELQRVWDRLLSRKPVLLLLLGSDLSAMEQLMAADQPFFGRATEMVLNPLSPAEVAAMTGTSGIEAFDAYLITGGQPLVAQEWEAGMSPEDFLAESYQRPTSALVVSGSRSLEGEVGGSHLDHEVLLAVGAHGERSFSAIQKAGREGGFASASLSQALTRLQERRLLAADEPLSTRPSSKLRRFRVADPALRYWLAFVEPALADIDRGRGDLAVLRHEQNYPSWRGRAVEPVVRESLARLLPDPQWPRVRQIGGWWPRNNSPEIDIIGADARPASEVVFAGTIKWRGDRPLDNRDARRLAQDLVSVPGAGPQTPLVGVTASAAVPDAGFAQVWTAQDLLAAWQH</sequence>
<dbReference type="OrthoDB" id="3209349at2"/>
<dbReference type="InterPro" id="IPR027417">
    <property type="entry name" value="P-loop_NTPase"/>
</dbReference>
<dbReference type="Proteomes" id="UP000460157">
    <property type="component" value="Unassembled WGS sequence"/>
</dbReference>
<protein>
    <submittedName>
        <fullName evidence="3">AAA family ATPase</fullName>
    </submittedName>
</protein>
<dbReference type="PANTHER" id="PTHR34704">
    <property type="entry name" value="ATPASE"/>
    <property type="match status" value="1"/>
</dbReference>
<dbReference type="Gene3D" id="3.40.50.300">
    <property type="entry name" value="P-loop containing nucleotide triphosphate hydrolases"/>
    <property type="match status" value="1"/>
</dbReference>
<dbReference type="EMBL" id="WRPM01000089">
    <property type="protein sequence ID" value="MVT27129.1"/>
    <property type="molecule type" value="Genomic_DNA"/>
</dbReference>
<dbReference type="InterPro" id="IPR041664">
    <property type="entry name" value="AAA_16"/>
</dbReference>
<evidence type="ECO:0000313" key="4">
    <source>
        <dbReference type="Proteomes" id="UP000460157"/>
    </source>
</evidence>
<feature type="domain" description="DUF234" evidence="1">
    <location>
        <begin position="326"/>
        <end position="429"/>
    </location>
</feature>
<proteinExistence type="predicted"/>
<dbReference type="AlphaFoldDB" id="A0A7K1UKY7"/>
<feature type="domain" description="Orc1-like AAA ATPase" evidence="2">
    <location>
        <begin position="2"/>
        <end position="125"/>
    </location>
</feature>
<dbReference type="Pfam" id="PF13191">
    <property type="entry name" value="AAA_16"/>
    <property type="match status" value="1"/>
</dbReference>
<dbReference type="SUPFAM" id="SSF52540">
    <property type="entry name" value="P-loop containing nucleoside triphosphate hydrolases"/>
    <property type="match status" value="1"/>
</dbReference>
<name>A0A7K1UKY7_9MICC</name>
<dbReference type="PANTHER" id="PTHR34704:SF2">
    <property type="entry name" value="ATPASE"/>
    <property type="match status" value="1"/>
</dbReference>
<evidence type="ECO:0000259" key="1">
    <source>
        <dbReference type="Pfam" id="PF03008"/>
    </source>
</evidence>
<gene>
    <name evidence="3" type="ORF">GNZ21_12325</name>
</gene>
<dbReference type="RefSeq" id="WP_157324804.1">
    <property type="nucleotide sequence ID" value="NZ_BMFX01000036.1"/>
</dbReference>
<comment type="caution">
    <text evidence="3">The sequence shown here is derived from an EMBL/GenBank/DDBJ whole genome shotgun (WGS) entry which is preliminary data.</text>
</comment>